<comment type="caution">
    <text evidence="7">The sequence shown here is derived from an EMBL/GenBank/DDBJ whole genome shotgun (WGS) entry which is preliminary data.</text>
</comment>
<dbReference type="PANTHER" id="PTHR47870:SF1">
    <property type="entry name" value="CYTOCHROME C-TYPE BIOGENESIS PROTEIN CCMH"/>
    <property type="match status" value="1"/>
</dbReference>
<dbReference type="OrthoDB" id="9776053at2"/>
<dbReference type="InterPro" id="IPR011990">
    <property type="entry name" value="TPR-like_helical_dom_sf"/>
</dbReference>
<evidence type="ECO:0000256" key="1">
    <source>
        <dbReference type="ARBA" id="ARBA00022737"/>
    </source>
</evidence>
<dbReference type="RefSeq" id="WP_141347108.1">
    <property type="nucleotide sequence ID" value="NZ_BJLF01000023.1"/>
</dbReference>
<name>A0A4Y3I0B9_9VIBR</name>
<dbReference type="GO" id="GO:0017004">
    <property type="term" value="P:cytochrome complex assembly"/>
    <property type="evidence" value="ECO:0007669"/>
    <property type="project" value="UniProtKB-KW"/>
</dbReference>
<dbReference type="Proteomes" id="UP000318717">
    <property type="component" value="Unassembled WGS sequence"/>
</dbReference>
<keyword evidence="3 4" id="KW-0802">TPR repeat</keyword>
<sequence>MQGTAAILSSLVLITASILYAALRKQLSNKASLTLASLMTVVVFTLASGVWLVLKDELPSPILAVEPLTIEQVMENKQQRLTDNPNNAKVWFELGQLYMEQYEFDSATTCFDYAIRLSKAPYAGQFAALATAQYYQHSQTITSDVQRLLDITLEMDPFNETALQLIASDHFMSARYKEAITHWNMILDSNRLGVDRAKIINSINQAKSFIQ</sequence>
<dbReference type="InterPro" id="IPR056413">
    <property type="entry name" value="TPR_CcmH_CycH"/>
</dbReference>
<dbReference type="PANTHER" id="PTHR47870">
    <property type="entry name" value="CYTOCHROME C-TYPE BIOGENESIS PROTEIN CCMH"/>
    <property type="match status" value="1"/>
</dbReference>
<keyword evidence="1" id="KW-0677">Repeat</keyword>
<dbReference type="Pfam" id="PF23914">
    <property type="entry name" value="TPR_CcmH_CycH"/>
    <property type="match status" value="1"/>
</dbReference>
<keyword evidence="5" id="KW-0472">Membrane</keyword>
<organism evidence="7 8">
    <name type="scientific">Vibrio inusitatus NBRC 102082</name>
    <dbReference type="NCBI Taxonomy" id="1219070"/>
    <lineage>
        <taxon>Bacteria</taxon>
        <taxon>Pseudomonadati</taxon>
        <taxon>Pseudomonadota</taxon>
        <taxon>Gammaproteobacteria</taxon>
        <taxon>Vibrionales</taxon>
        <taxon>Vibrionaceae</taxon>
        <taxon>Vibrio</taxon>
    </lineage>
</organism>
<gene>
    <name evidence="7" type="ORF">VIN01S_34920</name>
</gene>
<dbReference type="PROSITE" id="PS50005">
    <property type="entry name" value="TPR"/>
    <property type="match status" value="1"/>
</dbReference>
<feature type="repeat" description="TPR" evidence="4">
    <location>
        <begin position="88"/>
        <end position="121"/>
    </location>
</feature>
<dbReference type="AlphaFoldDB" id="A0A4Y3I0B9"/>
<evidence type="ECO:0000256" key="4">
    <source>
        <dbReference type="PROSITE-ProRule" id="PRU00339"/>
    </source>
</evidence>
<feature type="transmembrane region" description="Helical" evidence="5">
    <location>
        <begin position="35"/>
        <end position="54"/>
    </location>
</feature>
<keyword evidence="8" id="KW-1185">Reference proteome</keyword>
<evidence type="ECO:0000313" key="7">
    <source>
        <dbReference type="EMBL" id="GEA52688.1"/>
    </source>
</evidence>
<dbReference type="EMBL" id="BJLF01000023">
    <property type="protein sequence ID" value="GEA52688.1"/>
    <property type="molecule type" value="Genomic_DNA"/>
</dbReference>
<evidence type="ECO:0000256" key="3">
    <source>
        <dbReference type="ARBA" id="ARBA00022803"/>
    </source>
</evidence>
<evidence type="ECO:0000259" key="6">
    <source>
        <dbReference type="Pfam" id="PF23914"/>
    </source>
</evidence>
<protein>
    <submittedName>
        <fullName evidence="7">Cytochrome c</fullName>
    </submittedName>
</protein>
<evidence type="ECO:0000313" key="8">
    <source>
        <dbReference type="Proteomes" id="UP000318717"/>
    </source>
</evidence>
<evidence type="ECO:0000256" key="2">
    <source>
        <dbReference type="ARBA" id="ARBA00022748"/>
    </source>
</evidence>
<accession>A0A4Y3I0B9</accession>
<keyword evidence="5" id="KW-1133">Transmembrane helix</keyword>
<keyword evidence="2" id="KW-0201">Cytochrome c-type biogenesis</keyword>
<keyword evidence="5" id="KW-0812">Transmembrane</keyword>
<evidence type="ECO:0000256" key="5">
    <source>
        <dbReference type="SAM" id="Phobius"/>
    </source>
</evidence>
<feature type="transmembrane region" description="Helical" evidence="5">
    <location>
        <begin position="6"/>
        <end position="23"/>
    </location>
</feature>
<dbReference type="InterPro" id="IPR051263">
    <property type="entry name" value="C-type_cytochrome_biogenesis"/>
</dbReference>
<dbReference type="Gene3D" id="1.25.40.10">
    <property type="entry name" value="Tetratricopeptide repeat domain"/>
    <property type="match status" value="1"/>
</dbReference>
<dbReference type="InterPro" id="IPR019734">
    <property type="entry name" value="TPR_rpt"/>
</dbReference>
<proteinExistence type="predicted"/>
<feature type="domain" description="Cytochrome c-type biogenesis protein H TPR" evidence="6">
    <location>
        <begin position="79"/>
        <end position="188"/>
    </location>
</feature>
<reference evidence="7 8" key="1">
    <citation type="submission" date="2019-06" db="EMBL/GenBank/DDBJ databases">
        <title>Whole genome shotgun sequence of Vibrio inusitatus NBRC 102082.</title>
        <authorList>
            <person name="Hosoyama A."/>
            <person name="Uohara A."/>
            <person name="Ohji S."/>
            <person name="Ichikawa N."/>
        </authorList>
    </citation>
    <scope>NUCLEOTIDE SEQUENCE [LARGE SCALE GENOMIC DNA]</scope>
    <source>
        <strain evidence="7 8">NBRC 102082</strain>
    </source>
</reference>
<dbReference type="SUPFAM" id="SSF48452">
    <property type="entry name" value="TPR-like"/>
    <property type="match status" value="1"/>
</dbReference>